<dbReference type="Proteomes" id="UP001142372">
    <property type="component" value="Unassembled WGS sequence"/>
</dbReference>
<organism evidence="3 4">
    <name type="scientific">Leifsonia poae</name>
    <dbReference type="NCBI Taxonomy" id="110933"/>
    <lineage>
        <taxon>Bacteria</taxon>
        <taxon>Bacillati</taxon>
        <taxon>Actinomycetota</taxon>
        <taxon>Actinomycetes</taxon>
        <taxon>Micrococcales</taxon>
        <taxon>Microbacteriaceae</taxon>
        <taxon>Leifsonia</taxon>
    </lineage>
</organism>
<accession>A0A9W6HAB7</accession>
<protein>
    <recommendedName>
        <fullName evidence="2">DUF5652 domain-containing protein</fullName>
    </recommendedName>
</protein>
<proteinExistence type="predicted"/>
<evidence type="ECO:0000313" key="4">
    <source>
        <dbReference type="Proteomes" id="UP001142372"/>
    </source>
</evidence>
<keyword evidence="4" id="KW-1185">Reference proteome</keyword>
<evidence type="ECO:0000256" key="1">
    <source>
        <dbReference type="SAM" id="Phobius"/>
    </source>
</evidence>
<dbReference type="AlphaFoldDB" id="A0A9W6HAB7"/>
<keyword evidence="1" id="KW-0812">Transmembrane</keyword>
<feature type="transmembrane region" description="Helical" evidence="1">
    <location>
        <begin position="50"/>
        <end position="71"/>
    </location>
</feature>
<evidence type="ECO:0000259" key="2">
    <source>
        <dbReference type="Pfam" id="PF18893"/>
    </source>
</evidence>
<dbReference type="Pfam" id="PF18893">
    <property type="entry name" value="DUF5652"/>
    <property type="match status" value="1"/>
</dbReference>
<keyword evidence="1" id="KW-1133">Transmembrane helix</keyword>
<evidence type="ECO:0000313" key="3">
    <source>
        <dbReference type="EMBL" id="GLJ76193.1"/>
    </source>
</evidence>
<dbReference type="EMBL" id="BSEN01000006">
    <property type="protein sequence ID" value="GLJ76193.1"/>
    <property type="molecule type" value="Genomic_DNA"/>
</dbReference>
<reference evidence="3" key="2">
    <citation type="submission" date="2023-01" db="EMBL/GenBank/DDBJ databases">
        <authorList>
            <person name="Sun Q."/>
            <person name="Evtushenko L."/>
        </authorList>
    </citation>
    <scope>NUCLEOTIDE SEQUENCE</scope>
    <source>
        <strain evidence="3">VKM Ac-1401</strain>
    </source>
</reference>
<sequence>MLHSKSTEHIHHHDHLPSPATQAAIAAAVVWTLAWKGASLWRAAKNDSKPWFAVLLVSNTLGVLDAVYLFGVDRARRRRERAAAVLSAAVGQPSQAGHTLEM</sequence>
<reference evidence="3" key="1">
    <citation type="journal article" date="2014" name="Int. J. Syst. Evol. Microbiol.">
        <title>Complete genome sequence of Corynebacterium casei LMG S-19264T (=DSM 44701T), isolated from a smear-ripened cheese.</title>
        <authorList>
            <consortium name="US DOE Joint Genome Institute (JGI-PGF)"/>
            <person name="Walter F."/>
            <person name="Albersmeier A."/>
            <person name="Kalinowski J."/>
            <person name="Ruckert C."/>
        </authorList>
    </citation>
    <scope>NUCLEOTIDE SEQUENCE</scope>
    <source>
        <strain evidence="3">VKM Ac-1401</strain>
    </source>
</reference>
<name>A0A9W6HAB7_9MICO</name>
<comment type="caution">
    <text evidence="3">The sequence shown here is derived from an EMBL/GenBank/DDBJ whole genome shotgun (WGS) entry which is preliminary data.</text>
</comment>
<gene>
    <name evidence="3" type="ORF">GCM10017584_17670</name>
</gene>
<keyword evidence="1" id="KW-0472">Membrane</keyword>
<dbReference type="InterPro" id="IPR043712">
    <property type="entry name" value="DUF5652"/>
</dbReference>
<feature type="domain" description="DUF5652" evidence="2">
    <location>
        <begin position="19"/>
        <end position="79"/>
    </location>
</feature>